<keyword evidence="8" id="KW-1185">Reference proteome</keyword>
<name>A0A0B8NUU1_9VIBR</name>
<reference evidence="5 8" key="1">
    <citation type="submission" date="2015-01" db="EMBL/GenBank/DDBJ databases">
        <title>Vibrio sp. C1 JCM 19231 whole genome shotgun sequence.</title>
        <authorList>
            <person name="Sawabe T."/>
            <person name="Meirelles P."/>
            <person name="Feng G."/>
            <person name="Sayaka M."/>
            <person name="Hattori M."/>
            <person name="Ohkuma M."/>
        </authorList>
    </citation>
    <scope>NUCLEOTIDE SEQUENCE [LARGE SCALE GENOMIC DNA]</scope>
    <source>
        <strain evidence="8">JCM 19231</strain>
        <strain evidence="5">JCM19231</strain>
    </source>
</reference>
<dbReference type="EMBL" id="BBSC01000005">
    <property type="protein sequence ID" value="GAM75844.1"/>
    <property type="molecule type" value="Genomic_DNA"/>
</dbReference>
<gene>
    <name evidence="3" type="primary">astB</name>
    <name evidence="5" type="ORF">JCM19231_4008</name>
    <name evidence="6" type="ORF">JCM19241_142</name>
</gene>
<feature type="binding site" evidence="3">
    <location>
        <position position="218"/>
    </location>
    <ligand>
        <name>substrate</name>
    </ligand>
</feature>
<evidence type="ECO:0000256" key="3">
    <source>
        <dbReference type="HAMAP-Rule" id="MF_01172"/>
    </source>
</evidence>
<comment type="catalytic activity">
    <reaction evidence="3">
        <text>N(2)-succinyl-L-arginine + 2 H2O + 2 H(+) = N(2)-succinyl-L-ornithine + 2 NH4(+) + CO2</text>
        <dbReference type="Rhea" id="RHEA:19533"/>
        <dbReference type="ChEBI" id="CHEBI:15377"/>
        <dbReference type="ChEBI" id="CHEBI:15378"/>
        <dbReference type="ChEBI" id="CHEBI:16526"/>
        <dbReference type="ChEBI" id="CHEBI:28938"/>
        <dbReference type="ChEBI" id="CHEBI:58241"/>
        <dbReference type="ChEBI" id="CHEBI:58514"/>
        <dbReference type="EC" id="3.5.3.23"/>
    </reaction>
</comment>
<keyword evidence="1 3" id="KW-0056">Arginine metabolism</keyword>
<dbReference type="GO" id="GO:0019545">
    <property type="term" value="P:L-arginine catabolic process to succinate"/>
    <property type="evidence" value="ECO:0007669"/>
    <property type="project" value="UniProtKB-UniRule"/>
</dbReference>
<comment type="caution">
    <text evidence="5">The sequence shown here is derived from an EMBL/GenBank/DDBJ whole genome shotgun (WGS) entry which is preliminary data.</text>
</comment>
<evidence type="ECO:0000313" key="7">
    <source>
        <dbReference type="Proteomes" id="UP000031666"/>
    </source>
</evidence>
<accession>A0A0B8QN54</accession>
<comment type="similarity">
    <text evidence="3">Belongs to the succinylarginine dihydrolase family.</text>
</comment>
<evidence type="ECO:0000313" key="6">
    <source>
        <dbReference type="EMBL" id="GAM75844.1"/>
    </source>
</evidence>
<organism evidence="5 8">
    <name type="scientific">Vibrio ishigakensis</name>
    <dbReference type="NCBI Taxonomy" id="1481914"/>
    <lineage>
        <taxon>Bacteria</taxon>
        <taxon>Pseudomonadati</taxon>
        <taxon>Pseudomonadota</taxon>
        <taxon>Gammaproteobacteria</taxon>
        <taxon>Vibrionales</taxon>
        <taxon>Vibrionaceae</taxon>
        <taxon>Vibrio</taxon>
    </lineage>
</organism>
<feature type="active site" evidence="3">
    <location>
        <position position="178"/>
    </location>
</feature>
<dbReference type="AlphaFoldDB" id="A0A0B8NUU1"/>
<protein>
    <recommendedName>
        <fullName evidence="3 4">N-succinylarginine dihydrolase</fullName>
        <ecNumber evidence="3 4">3.5.3.23</ecNumber>
    </recommendedName>
</protein>
<feature type="active site" evidence="3">
    <location>
        <position position="254"/>
    </location>
</feature>
<reference evidence="6 7" key="2">
    <citation type="submission" date="2015-01" db="EMBL/GenBank/DDBJ databases">
        <title>Vibrio sp. C94 JCM 19241 whole genome shotgun sequence.</title>
        <authorList>
            <person name="Sawabe T."/>
            <person name="Meirelles P."/>
            <person name="Feng G."/>
            <person name="Sayaka M."/>
            <person name="Hattori M."/>
            <person name="Ohkuma M."/>
        </authorList>
    </citation>
    <scope>NUCLEOTIDE SEQUENCE [LARGE SCALE GENOMIC DNA]</scope>
    <source>
        <strain evidence="7">JCM 19241</strain>
        <strain evidence="6">JCM19241</strain>
    </source>
</reference>
<comment type="pathway">
    <text evidence="3">Amino-acid degradation; L-arginine degradation via AST pathway; L-glutamate and succinate from L-arginine: step 2/5.</text>
</comment>
<dbReference type="InterPro" id="IPR037031">
    <property type="entry name" value="AstB_sf"/>
</dbReference>
<dbReference type="GO" id="GO:0009015">
    <property type="term" value="F:N-succinylarginine dihydrolase activity"/>
    <property type="evidence" value="ECO:0007669"/>
    <property type="project" value="UniProtKB-UniRule"/>
</dbReference>
<sequence length="477" mass="52336">MSNTKSHVEANFDGLVGPTHNYAGLSGGNLASLNNKTRPSKPKLAAKEGLKKMKSLHDLGMTQGVIAPLSRPDLGKLRELGFSGDDANVLKKAAEHSPALLAACSSASSMWTANAATVSPSADTEDGRLHFTPANLVNKFHRSIEHEQTGRILKAMFADEKHFAHHKALPMSSYFGDEGAANHTRFCNEYGDHGVGFFVYGETAFDNNAPKPQRFPARQTFEASSAIARTHGLADKKVVYAQQCPDVIDAGVFHNDVIAVGNRDVLFCHEQAFLNKESVYQDLNQALGKEMKIIEVPTASVSVQDAVASYLFNSQLLTLPSGETTLVVPRECEENSRVNDYLQSLITSKKGVDKLLCFDLKQSMQNGGGPACLRLRVVLSEQERAAMNPSVLMNDSLFETLNLWVDRHYRDEIHAKDLIDPSLVRESQAALDELTQILNLALCTTSSRLALNPSQLQEEPRLIASALFLRVIEHNLR</sequence>
<dbReference type="Proteomes" id="UP000031671">
    <property type="component" value="Unassembled WGS sequence"/>
</dbReference>
<feature type="binding site" evidence="3">
    <location>
        <begin position="23"/>
        <end position="32"/>
    </location>
    <ligand>
        <name>substrate</name>
    </ligand>
</feature>
<dbReference type="SUPFAM" id="SSF55909">
    <property type="entry name" value="Pentein"/>
    <property type="match status" value="1"/>
</dbReference>
<dbReference type="NCBIfam" id="TIGR03241">
    <property type="entry name" value="arg_catab_astB"/>
    <property type="match status" value="1"/>
</dbReference>
<feature type="binding site" evidence="3">
    <location>
        <position position="114"/>
    </location>
    <ligand>
        <name>substrate</name>
    </ligand>
</feature>
<feature type="binding site" evidence="3">
    <location>
        <position position="366"/>
    </location>
    <ligand>
        <name>substrate</name>
    </ligand>
</feature>
<dbReference type="EC" id="3.5.3.23" evidence="3 4"/>
<dbReference type="GO" id="GO:0019544">
    <property type="term" value="P:L-arginine catabolic process to L-glutamate"/>
    <property type="evidence" value="ECO:0007669"/>
    <property type="project" value="UniProtKB-UniRule"/>
</dbReference>
<dbReference type="UniPathway" id="UPA00185">
    <property type="reaction ID" value="UER00280"/>
</dbReference>
<dbReference type="PANTHER" id="PTHR30420">
    <property type="entry name" value="N-SUCCINYLARGININE DIHYDROLASE"/>
    <property type="match status" value="1"/>
</dbReference>
<keyword evidence="2 3" id="KW-0378">Hydrolase</keyword>
<evidence type="ECO:0000256" key="2">
    <source>
        <dbReference type="ARBA" id="ARBA00022801"/>
    </source>
</evidence>
<dbReference type="Gene3D" id="3.75.10.20">
    <property type="entry name" value="Succinylarginine dihydrolase"/>
    <property type="match status" value="1"/>
</dbReference>
<dbReference type="Pfam" id="PF04996">
    <property type="entry name" value="AstB"/>
    <property type="match status" value="1"/>
</dbReference>
<evidence type="ECO:0000256" key="1">
    <source>
        <dbReference type="ARBA" id="ARBA00022503"/>
    </source>
</evidence>
<comment type="subunit">
    <text evidence="3">Homodimer.</text>
</comment>
<evidence type="ECO:0000313" key="8">
    <source>
        <dbReference type="Proteomes" id="UP000031671"/>
    </source>
</evidence>
<accession>A0A0B8NUU1</accession>
<comment type="function">
    <text evidence="3">Catalyzes the hydrolysis of N(2)-succinylarginine into N(2)-succinylornithine, ammonia and CO(2).</text>
</comment>
<reference evidence="7 8" key="3">
    <citation type="submission" date="2015-01" db="EMBL/GenBank/DDBJ databases">
        <authorList>
            <consortium name="NBRP consortium"/>
            <person name="Sawabe T."/>
            <person name="Meirelles P."/>
            <person name="Feng G."/>
            <person name="Sayaka M."/>
            <person name="Hattori M."/>
            <person name="Ohkuma M."/>
        </authorList>
    </citation>
    <scope>NUCLEOTIDE SEQUENCE [LARGE SCALE GENOMIC DNA]</scope>
    <source>
        <strain evidence="8">JCM 19231</strain>
        <strain evidence="7">JCM 19241</strain>
        <strain evidence="5">JCM19231</strain>
        <strain evidence="6">JCM19241</strain>
    </source>
</reference>
<dbReference type="NCBIfam" id="NF009789">
    <property type="entry name" value="PRK13281.1"/>
    <property type="match status" value="1"/>
</dbReference>
<dbReference type="Proteomes" id="UP000031666">
    <property type="component" value="Unassembled WGS sequence"/>
</dbReference>
<feature type="binding site" evidence="3">
    <location>
        <begin position="141"/>
        <end position="142"/>
    </location>
    <ligand>
        <name>substrate</name>
    </ligand>
</feature>
<dbReference type="STRING" id="1481914.JCM19241_142"/>
<dbReference type="HAMAP" id="MF_01172">
    <property type="entry name" value="AstB"/>
    <property type="match status" value="1"/>
</dbReference>
<proteinExistence type="inferred from homology"/>
<dbReference type="InterPro" id="IPR007079">
    <property type="entry name" value="SuccinylArg_d-Hdrlase_AstB"/>
</dbReference>
<evidence type="ECO:0000256" key="4">
    <source>
        <dbReference type="NCBIfam" id="TIGR03241"/>
    </source>
</evidence>
<feature type="active site" description="Nucleophile" evidence="3">
    <location>
        <position position="372"/>
    </location>
</feature>
<dbReference type="EMBL" id="BBRZ01000023">
    <property type="protein sequence ID" value="GAM56062.1"/>
    <property type="molecule type" value="Genomic_DNA"/>
</dbReference>
<evidence type="ECO:0000313" key="5">
    <source>
        <dbReference type="EMBL" id="GAM56062.1"/>
    </source>
</evidence>
<dbReference type="PANTHER" id="PTHR30420:SF2">
    <property type="entry name" value="N-SUCCINYLARGININE DIHYDROLASE"/>
    <property type="match status" value="1"/>
</dbReference>
<feature type="binding site" evidence="3">
    <location>
        <position position="256"/>
    </location>
    <ligand>
        <name>substrate</name>
    </ligand>
</feature>